<reference evidence="2 3" key="1">
    <citation type="submission" date="2019-02" db="EMBL/GenBank/DDBJ databases">
        <title>Deep-cultivation of Planctomycetes and their phenomic and genomic characterization uncovers novel biology.</title>
        <authorList>
            <person name="Wiegand S."/>
            <person name="Jogler M."/>
            <person name="Boedeker C."/>
            <person name="Pinto D."/>
            <person name="Vollmers J."/>
            <person name="Rivas-Marin E."/>
            <person name="Kohn T."/>
            <person name="Peeters S.H."/>
            <person name="Heuer A."/>
            <person name="Rast P."/>
            <person name="Oberbeckmann S."/>
            <person name="Bunk B."/>
            <person name="Jeske O."/>
            <person name="Meyerdierks A."/>
            <person name="Storesund J.E."/>
            <person name="Kallscheuer N."/>
            <person name="Luecker S."/>
            <person name="Lage O.M."/>
            <person name="Pohl T."/>
            <person name="Merkel B.J."/>
            <person name="Hornburger P."/>
            <person name="Mueller R.-W."/>
            <person name="Bruemmer F."/>
            <person name="Labrenz M."/>
            <person name="Spormann A.M."/>
            <person name="Op Den Camp H."/>
            <person name="Overmann J."/>
            <person name="Amann R."/>
            <person name="Jetten M.S.M."/>
            <person name="Mascher T."/>
            <person name="Medema M.H."/>
            <person name="Devos D.P."/>
            <person name="Kaster A.-K."/>
            <person name="Ovreas L."/>
            <person name="Rohde M."/>
            <person name="Galperin M.Y."/>
            <person name="Jogler C."/>
        </authorList>
    </citation>
    <scope>NUCLEOTIDE SEQUENCE [LARGE SCALE GENOMIC DNA]</scope>
    <source>
        <strain evidence="2 3">Pla108</strain>
    </source>
</reference>
<dbReference type="Gene3D" id="3.40.390.10">
    <property type="entry name" value="Collagenase (Catalytic Domain)"/>
    <property type="match status" value="1"/>
</dbReference>
<name>A0A5C6A802_9BACT</name>
<accession>A0A5C6A802</accession>
<comment type="caution">
    <text evidence="2">The sequence shown here is derived from an EMBL/GenBank/DDBJ whole genome shotgun (WGS) entry which is preliminary data.</text>
</comment>
<evidence type="ECO:0000256" key="1">
    <source>
        <dbReference type="SAM" id="MobiDB-lite"/>
    </source>
</evidence>
<dbReference type="RefSeq" id="WP_146446264.1">
    <property type="nucleotide sequence ID" value="NZ_SJPR01000005.1"/>
</dbReference>
<dbReference type="SUPFAM" id="SSF55486">
    <property type="entry name" value="Metalloproteases ('zincins'), catalytic domain"/>
    <property type="match status" value="1"/>
</dbReference>
<gene>
    <name evidence="2" type="ORF">Pla108_35760</name>
</gene>
<evidence type="ECO:0000313" key="3">
    <source>
        <dbReference type="Proteomes" id="UP000317421"/>
    </source>
</evidence>
<dbReference type="OrthoDB" id="289794at2"/>
<dbReference type="AlphaFoldDB" id="A0A5C6A802"/>
<feature type="region of interest" description="Disordered" evidence="1">
    <location>
        <begin position="208"/>
        <end position="232"/>
    </location>
</feature>
<dbReference type="Pfam" id="PF17963">
    <property type="entry name" value="Big_9"/>
    <property type="match status" value="1"/>
</dbReference>
<organism evidence="2 3">
    <name type="scientific">Botrimarina colliarenosi</name>
    <dbReference type="NCBI Taxonomy" id="2528001"/>
    <lineage>
        <taxon>Bacteria</taxon>
        <taxon>Pseudomonadati</taxon>
        <taxon>Planctomycetota</taxon>
        <taxon>Planctomycetia</taxon>
        <taxon>Pirellulales</taxon>
        <taxon>Lacipirellulaceae</taxon>
        <taxon>Botrimarina</taxon>
    </lineage>
</organism>
<feature type="region of interest" description="Disordered" evidence="1">
    <location>
        <begin position="1"/>
        <end position="20"/>
    </location>
</feature>
<dbReference type="InterPro" id="IPR024079">
    <property type="entry name" value="MetalloPept_cat_dom_sf"/>
</dbReference>
<dbReference type="Proteomes" id="UP000317421">
    <property type="component" value="Unassembled WGS sequence"/>
</dbReference>
<protein>
    <recommendedName>
        <fullName evidence="4">Matrixin</fullName>
    </recommendedName>
</protein>
<evidence type="ECO:0000313" key="2">
    <source>
        <dbReference type="EMBL" id="TWT95428.1"/>
    </source>
</evidence>
<dbReference type="GO" id="GO:0008237">
    <property type="term" value="F:metallopeptidase activity"/>
    <property type="evidence" value="ECO:0007669"/>
    <property type="project" value="InterPro"/>
</dbReference>
<dbReference type="EMBL" id="SJPR01000005">
    <property type="protein sequence ID" value="TWT95428.1"/>
    <property type="molecule type" value="Genomic_DNA"/>
</dbReference>
<sequence>MHYKRHRTSPTRRRGHAERLEPRLALDSQGLLAGFDPHFTLSFADDGVLIGDEPSSLNATLDAIAPRNEWREAALTAFQKWAIHTNSDIAVVSDGGQPFGAPGASQGDARFGDIRLGATTLSPEVGAVSVPIDNVASGTWLAEVVVNSAFDYQTIDDVLAVLTHEAGNVFGLKDNDDPNSPLHTGAAPAVRDPTPGDIAALQAIHGARAPDPNEQHDHQPGGPVSNNDTPANATRLDLASAAGYGEGSAPTIVFGDVGTVADIDYFTIDSPGDYTGTTTVQLRTSGVSLLQPALTIVNGAGEVVSQALSNAIGGSVLTVQLPATSSDETYTLRVSGADLGVFGVGGYSLAVTFDGLNRINAQTINDLTGGAFQTLSSEDLAKRFDPEEDDYLNDDGGTNETAELGSELTTTSGFVEGARYDVLGSIVGGGEVDYYKIQSPPSSAGPRGVMTVAVRSLDAGRLTPAVSVFDEDDQPVATETIVNGSGQLIVQATEIDPGKDYFVRVEAADGSGAFTEGNYDLRVTFGADAVVLETTASGAVGGSVGVASHTLYVGRPQLFHFALEAGDALVSGPAAVVAIVRDGLGQVITRVAAPPGETRTAPAVLLDPGEHTVEFFAVSLGGVPLPSVAYTLRAQVLSDPFVGDPDDPTGNPFACSDPELAGFFCYPGGFVSADPFLWDDFVDSLPDPPSLDLGELVDLVLGDWWSWVWEQIGLNGPTLTQNDRFDIDAIGGAAQVRGFARATAPLNVLANDFDPEGEAVVAVLLSGPDHGQLTLDPNGTVHYTPDLGYHGTDRFTYTAYDFVQESMPAAAYLVVGSGVSGDYSGNGVVDAADADVWRAAYGSTDDLSADGNKNSVVDAADYTIWRDAFDSAAQIGSSGALAAQPPADEVAAPTEVPQSFREPFGQTMTRSIAAQRSADPLPHTEVTDNALLLLFGSQSRPQSSVEMAEPPVDRSKGQPIAVEAASPGGRHLRTPVRPLWRASL</sequence>
<feature type="compositionally biased region" description="Basic residues" evidence="1">
    <location>
        <begin position="1"/>
        <end position="16"/>
    </location>
</feature>
<keyword evidence="3" id="KW-1185">Reference proteome</keyword>
<proteinExistence type="predicted"/>
<feature type="region of interest" description="Disordered" evidence="1">
    <location>
        <begin position="172"/>
        <end position="195"/>
    </location>
</feature>
<evidence type="ECO:0008006" key="4">
    <source>
        <dbReference type="Google" id="ProtNLM"/>
    </source>
</evidence>
<dbReference type="Gene3D" id="2.60.40.3440">
    <property type="match status" value="1"/>
</dbReference>
<dbReference type="Gene3D" id="2.60.120.380">
    <property type="match status" value="2"/>
</dbReference>